<comment type="caution">
    <text evidence="2">The sequence shown here is derived from an EMBL/GenBank/DDBJ whole genome shotgun (WGS) entry which is preliminary data.</text>
</comment>
<accession>A0A853EY39</accession>
<dbReference type="SUPFAM" id="SSF47413">
    <property type="entry name" value="lambda repressor-like DNA-binding domains"/>
    <property type="match status" value="1"/>
</dbReference>
<proteinExistence type="predicted"/>
<dbReference type="SMART" id="SM00530">
    <property type="entry name" value="HTH_XRE"/>
    <property type="match status" value="1"/>
</dbReference>
<protein>
    <submittedName>
        <fullName evidence="2">Helix-turn-helix transcriptional regulator</fullName>
    </submittedName>
</protein>
<dbReference type="EMBL" id="JACBYE010000065">
    <property type="protein sequence ID" value="NYS95290.1"/>
    <property type="molecule type" value="Genomic_DNA"/>
</dbReference>
<dbReference type="Proteomes" id="UP000561011">
    <property type="component" value="Unassembled WGS sequence"/>
</dbReference>
<name>A0A853EY39_9MICO</name>
<dbReference type="GO" id="GO:0003677">
    <property type="term" value="F:DNA binding"/>
    <property type="evidence" value="ECO:0007669"/>
    <property type="project" value="InterPro"/>
</dbReference>
<feature type="domain" description="HTH cro/C1-type" evidence="1">
    <location>
        <begin position="35"/>
        <end position="66"/>
    </location>
</feature>
<dbReference type="AlphaFoldDB" id="A0A853EY39"/>
<dbReference type="Pfam" id="PF13560">
    <property type="entry name" value="HTH_31"/>
    <property type="match status" value="1"/>
</dbReference>
<gene>
    <name evidence="2" type="ORF">HZZ10_17430</name>
</gene>
<dbReference type="InterPro" id="IPR001387">
    <property type="entry name" value="Cro/C1-type_HTH"/>
</dbReference>
<evidence type="ECO:0000313" key="2">
    <source>
        <dbReference type="EMBL" id="NYS95290.1"/>
    </source>
</evidence>
<dbReference type="Gene3D" id="1.10.260.40">
    <property type="entry name" value="lambda repressor-like DNA-binding domains"/>
    <property type="match status" value="1"/>
</dbReference>
<evidence type="ECO:0000259" key="1">
    <source>
        <dbReference type="PROSITE" id="PS50943"/>
    </source>
</evidence>
<evidence type="ECO:0000313" key="3">
    <source>
        <dbReference type="Proteomes" id="UP000561011"/>
    </source>
</evidence>
<organism evidence="2 3">
    <name type="scientific">Sanguibacter inulinus</name>
    <dbReference type="NCBI Taxonomy" id="60922"/>
    <lineage>
        <taxon>Bacteria</taxon>
        <taxon>Bacillati</taxon>
        <taxon>Actinomycetota</taxon>
        <taxon>Actinomycetes</taxon>
        <taxon>Micrococcales</taxon>
        <taxon>Sanguibacteraceae</taxon>
        <taxon>Sanguibacter</taxon>
    </lineage>
</organism>
<sequence>MSSYVDMHRVSSYADTMSGQSIALARSLPKLGEAVRRLRSDRGLTQAQLAEAAGVSRQWVVAVESGSKHGLEVGLVMHLLDTLDASLMVRDDRPDDAS</sequence>
<reference evidence="2 3" key="1">
    <citation type="submission" date="2020-07" db="EMBL/GenBank/DDBJ databases">
        <title>MOT database genomes.</title>
        <authorList>
            <person name="Joseph S."/>
            <person name="Aduse-Opoku J."/>
            <person name="Hashim A."/>
            <person name="Wade W."/>
            <person name="Curtis M."/>
        </authorList>
    </citation>
    <scope>NUCLEOTIDE SEQUENCE [LARGE SCALE GENOMIC DNA]</scope>
    <source>
        <strain evidence="2 3">DSM 100099</strain>
    </source>
</reference>
<dbReference type="InterPro" id="IPR010982">
    <property type="entry name" value="Lambda_DNA-bd_dom_sf"/>
</dbReference>
<keyword evidence="3" id="KW-1185">Reference proteome</keyword>
<dbReference type="CDD" id="cd00093">
    <property type="entry name" value="HTH_XRE"/>
    <property type="match status" value="1"/>
</dbReference>
<dbReference type="PROSITE" id="PS50943">
    <property type="entry name" value="HTH_CROC1"/>
    <property type="match status" value="1"/>
</dbReference>